<evidence type="ECO:0000313" key="11">
    <source>
        <dbReference type="EMBL" id="BDU49651.1"/>
    </source>
</evidence>
<dbReference type="HAMAP" id="MF_00224">
    <property type="entry name" value="DHO_dh_type1"/>
    <property type="match status" value="1"/>
</dbReference>
<organism evidence="11 12">
    <name type="scientific">Haliovirga abyssi</name>
    <dbReference type="NCBI Taxonomy" id="2996794"/>
    <lineage>
        <taxon>Bacteria</taxon>
        <taxon>Fusobacteriati</taxon>
        <taxon>Fusobacteriota</taxon>
        <taxon>Fusobacteriia</taxon>
        <taxon>Fusobacteriales</taxon>
        <taxon>Haliovirgaceae</taxon>
        <taxon>Haliovirga</taxon>
    </lineage>
</organism>
<protein>
    <recommendedName>
        <fullName evidence="9">Dihydroorotate dehydrogenase</fullName>
        <shortName evidence="9">DHOD</shortName>
        <shortName evidence="9">DHODase</shortName>
        <shortName evidence="9">DHOdehase</shortName>
        <ecNumber evidence="9">1.3.-.-</ecNumber>
    </recommendedName>
</protein>
<comment type="pathway">
    <text evidence="2 9">Pyrimidine metabolism; UMP biosynthesis via de novo pathway.</text>
</comment>
<dbReference type="CDD" id="cd04740">
    <property type="entry name" value="DHOD_1B_like"/>
    <property type="match status" value="1"/>
</dbReference>
<dbReference type="Gene3D" id="3.20.20.70">
    <property type="entry name" value="Aldolase class I"/>
    <property type="match status" value="1"/>
</dbReference>
<feature type="binding site" evidence="9">
    <location>
        <begin position="190"/>
        <end position="191"/>
    </location>
    <ligand>
        <name>substrate</name>
    </ligand>
</feature>
<dbReference type="SUPFAM" id="SSF51395">
    <property type="entry name" value="FMN-linked oxidoreductases"/>
    <property type="match status" value="1"/>
</dbReference>
<dbReference type="NCBIfam" id="TIGR01037">
    <property type="entry name" value="pyrD_sub1_fam"/>
    <property type="match status" value="1"/>
</dbReference>
<dbReference type="AlphaFoldDB" id="A0AAU9DUJ6"/>
<comment type="subcellular location">
    <subcellularLocation>
        <location evidence="1 9">Cytoplasm</location>
    </subcellularLocation>
</comment>
<dbReference type="FunFam" id="3.20.20.70:FF:000027">
    <property type="entry name" value="Dihydropyrimidine dehydrogenase [NADP(+)]"/>
    <property type="match status" value="1"/>
</dbReference>
<feature type="binding site" evidence="9">
    <location>
        <position position="215"/>
    </location>
    <ligand>
        <name>FMN</name>
        <dbReference type="ChEBI" id="CHEBI:58210"/>
    </ligand>
</feature>
<dbReference type="Proteomes" id="UP001321582">
    <property type="component" value="Chromosome"/>
</dbReference>
<feature type="binding site" evidence="9">
    <location>
        <position position="98"/>
    </location>
    <ligand>
        <name>FMN</name>
        <dbReference type="ChEBI" id="CHEBI:58210"/>
    </ligand>
</feature>
<dbReference type="PANTHER" id="PTHR48109:SF1">
    <property type="entry name" value="DIHYDROOROTATE DEHYDROGENASE (FUMARATE)"/>
    <property type="match status" value="1"/>
</dbReference>
<dbReference type="NCBIfam" id="NF005574">
    <property type="entry name" value="PRK07259.1"/>
    <property type="match status" value="1"/>
</dbReference>
<keyword evidence="8 9" id="KW-0560">Oxidoreductase</keyword>
<sequence>MNMKVKLGNIILQNPIMTASGTFGYGDEFKELVDLNRIGGICVKGTTLEERQGNPTPRILETPGGMLNAIGFQNVGIDRFKKEKYSFLKELKAKTFVNITANTIEEFGILANKLNDIEIGGIEINISCPNIKAGGINMGTDPDMAFKVVKEVKKNTKHHVMVKLTPNVTDIKVIAKAVEDAGADSISLINTLVGMAVDIKTRKPKIKNIIAGLSGPAIKPVALRLVWEVAKTVKIPIVGMGGISNFEDVLEFLIVGATAVQIGTANFYNPRVTMDILDGLEKYMKENEIKDINEIVGSFKI</sequence>
<keyword evidence="4 9" id="KW-0963">Cytoplasm</keyword>
<dbReference type="InterPro" id="IPR012135">
    <property type="entry name" value="Dihydroorotate_DH_1_2"/>
</dbReference>
<dbReference type="GO" id="GO:0044205">
    <property type="term" value="P:'de novo' UMP biosynthetic process"/>
    <property type="evidence" value="ECO:0007669"/>
    <property type="project" value="UniProtKB-UniRule"/>
</dbReference>
<keyword evidence="6 9" id="KW-0288">FMN</keyword>
<evidence type="ECO:0000259" key="10">
    <source>
        <dbReference type="Pfam" id="PF01180"/>
    </source>
</evidence>
<comment type="function">
    <text evidence="9">Catalyzes the conversion of dihydroorotate to orotate.</text>
</comment>
<keyword evidence="12" id="KW-1185">Reference proteome</keyword>
<gene>
    <name evidence="9 11" type="primary">pyrD</name>
    <name evidence="11" type="ORF">HLVA_02200</name>
</gene>
<feature type="binding site" evidence="9">
    <location>
        <begin position="263"/>
        <end position="264"/>
    </location>
    <ligand>
        <name>FMN</name>
        <dbReference type="ChEBI" id="CHEBI:58210"/>
    </ligand>
</feature>
<dbReference type="GO" id="GO:0004152">
    <property type="term" value="F:dihydroorotate dehydrogenase activity"/>
    <property type="evidence" value="ECO:0007669"/>
    <property type="project" value="UniProtKB-UniRule"/>
</dbReference>
<dbReference type="EMBL" id="AP027059">
    <property type="protein sequence ID" value="BDU49651.1"/>
    <property type="molecule type" value="Genomic_DNA"/>
</dbReference>
<dbReference type="InterPro" id="IPR013785">
    <property type="entry name" value="Aldolase_TIM"/>
</dbReference>
<comment type="catalytic activity">
    <reaction evidence="9">
        <text>(S)-dihydroorotate + A = orotate + AH2</text>
        <dbReference type="Rhea" id="RHEA:18073"/>
        <dbReference type="ChEBI" id="CHEBI:13193"/>
        <dbReference type="ChEBI" id="CHEBI:17499"/>
        <dbReference type="ChEBI" id="CHEBI:30839"/>
        <dbReference type="ChEBI" id="CHEBI:30864"/>
    </reaction>
</comment>
<dbReference type="EC" id="1.3.-.-" evidence="9"/>
<evidence type="ECO:0000256" key="3">
    <source>
        <dbReference type="ARBA" id="ARBA00008008"/>
    </source>
</evidence>
<dbReference type="Pfam" id="PF01180">
    <property type="entry name" value="DHO_dh"/>
    <property type="match status" value="1"/>
</dbReference>
<keyword evidence="7 9" id="KW-0665">Pyrimidine biosynthesis</keyword>
<dbReference type="RefSeq" id="WP_307904600.1">
    <property type="nucleotide sequence ID" value="NZ_AP027059.1"/>
</dbReference>
<evidence type="ECO:0000256" key="1">
    <source>
        <dbReference type="ARBA" id="ARBA00004496"/>
    </source>
</evidence>
<evidence type="ECO:0000256" key="6">
    <source>
        <dbReference type="ARBA" id="ARBA00022643"/>
    </source>
</evidence>
<feature type="binding site" evidence="9">
    <location>
        <position position="125"/>
    </location>
    <ligand>
        <name>FMN</name>
        <dbReference type="ChEBI" id="CHEBI:58210"/>
    </ligand>
</feature>
<evidence type="ECO:0000256" key="4">
    <source>
        <dbReference type="ARBA" id="ARBA00022490"/>
    </source>
</evidence>
<dbReference type="GO" id="GO:0005737">
    <property type="term" value="C:cytoplasm"/>
    <property type="evidence" value="ECO:0007669"/>
    <property type="project" value="UniProtKB-SubCell"/>
</dbReference>
<feature type="binding site" evidence="9">
    <location>
        <position position="125"/>
    </location>
    <ligand>
        <name>substrate</name>
    </ligand>
</feature>
<dbReference type="PIRSF" id="PIRSF000164">
    <property type="entry name" value="DHO_oxidase"/>
    <property type="match status" value="1"/>
</dbReference>
<feature type="binding site" evidence="9">
    <location>
        <begin position="44"/>
        <end position="45"/>
    </location>
    <ligand>
        <name>FMN</name>
        <dbReference type="ChEBI" id="CHEBI:58210"/>
    </ligand>
</feature>
<dbReference type="PROSITE" id="PS00911">
    <property type="entry name" value="DHODEHASE_1"/>
    <property type="match status" value="1"/>
</dbReference>
<dbReference type="InterPro" id="IPR050074">
    <property type="entry name" value="DHO_dehydrogenase"/>
</dbReference>
<feature type="domain" description="Dihydroorotate dehydrogenase catalytic" evidence="10">
    <location>
        <begin position="3"/>
        <end position="284"/>
    </location>
</feature>
<feature type="binding site" evidence="9">
    <location>
        <position position="20"/>
    </location>
    <ligand>
        <name>FMN</name>
        <dbReference type="ChEBI" id="CHEBI:58210"/>
    </ligand>
</feature>
<evidence type="ECO:0000256" key="8">
    <source>
        <dbReference type="ARBA" id="ARBA00023002"/>
    </source>
</evidence>
<proteinExistence type="inferred from homology"/>
<name>A0AAU9DUJ6_9FUSO</name>
<comment type="cofactor">
    <cofactor evidence="9">
        <name>FMN</name>
        <dbReference type="ChEBI" id="CHEBI:58210"/>
    </cofactor>
    <text evidence="9">Binds 1 FMN per subunit.</text>
</comment>
<feature type="binding site" evidence="9">
    <location>
        <position position="189"/>
    </location>
    <ligand>
        <name>FMN</name>
        <dbReference type="ChEBI" id="CHEBI:58210"/>
    </ligand>
</feature>
<dbReference type="InterPro" id="IPR001295">
    <property type="entry name" value="Dihydroorotate_DH_CS"/>
</dbReference>
<evidence type="ECO:0000313" key="12">
    <source>
        <dbReference type="Proteomes" id="UP001321582"/>
    </source>
</evidence>
<feature type="binding site" evidence="9">
    <location>
        <position position="44"/>
    </location>
    <ligand>
        <name>substrate</name>
    </ligand>
</feature>
<comment type="similarity">
    <text evidence="3 9">Belongs to the dihydroorotate dehydrogenase family. Type 1 subfamily.</text>
</comment>
<evidence type="ECO:0000256" key="2">
    <source>
        <dbReference type="ARBA" id="ARBA00004725"/>
    </source>
</evidence>
<dbReference type="InterPro" id="IPR005720">
    <property type="entry name" value="Dihydroorotate_DH_cat"/>
</dbReference>
<dbReference type="PROSITE" id="PS00912">
    <property type="entry name" value="DHODEHASE_2"/>
    <property type="match status" value="1"/>
</dbReference>
<dbReference type="InterPro" id="IPR049622">
    <property type="entry name" value="Dihydroorotate_DH_I"/>
</dbReference>
<accession>A0AAU9DUJ6</accession>
<dbReference type="PANTHER" id="PTHR48109">
    <property type="entry name" value="DIHYDROOROTATE DEHYDROGENASE (QUINONE), MITOCHONDRIAL-RELATED"/>
    <property type="match status" value="1"/>
</dbReference>
<dbReference type="InterPro" id="IPR033888">
    <property type="entry name" value="DHOD_1B"/>
</dbReference>
<reference evidence="11 12" key="1">
    <citation type="submission" date="2022-11" db="EMBL/GenBank/DDBJ databases">
        <title>Haliovirga abyssi gen. nov., sp. nov., a mesophilic fermentative bacterium isolated from the Iheya North hydrothermal field and the proposal of Haliovirgaceae fam. nov.</title>
        <authorList>
            <person name="Miyazaki U."/>
            <person name="Tame A."/>
            <person name="Miyazaki J."/>
            <person name="Takai K."/>
            <person name="Sawayama S."/>
            <person name="Kitajima M."/>
            <person name="Okamoto A."/>
            <person name="Nakagawa S."/>
        </authorList>
    </citation>
    <scope>NUCLEOTIDE SEQUENCE [LARGE SCALE GENOMIC DNA]</scope>
    <source>
        <strain evidence="11 12">IC12</strain>
    </source>
</reference>
<dbReference type="InterPro" id="IPR024920">
    <property type="entry name" value="Dihydroorotate_DH_1"/>
</dbReference>
<feature type="binding site" evidence="9">
    <location>
        <position position="163"/>
    </location>
    <ligand>
        <name>FMN</name>
        <dbReference type="ChEBI" id="CHEBI:58210"/>
    </ligand>
</feature>
<dbReference type="GO" id="GO:0006207">
    <property type="term" value="P:'de novo' pyrimidine nucleobase biosynthetic process"/>
    <property type="evidence" value="ECO:0007669"/>
    <property type="project" value="InterPro"/>
</dbReference>
<evidence type="ECO:0000256" key="7">
    <source>
        <dbReference type="ARBA" id="ARBA00022975"/>
    </source>
</evidence>
<feature type="binding site" evidence="9">
    <location>
        <begin position="241"/>
        <end position="242"/>
    </location>
    <ligand>
        <name>FMN</name>
        <dbReference type="ChEBI" id="CHEBI:58210"/>
    </ligand>
</feature>
<evidence type="ECO:0000256" key="5">
    <source>
        <dbReference type="ARBA" id="ARBA00022630"/>
    </source>
</evidence>
<keyword evidence="5 9" id="KW-0285">Flavoprotein</keyword>
<comment type="caution">
    <text evidence="9">Lacks conserved residue(s) required for the propagation of feature annotation.</text>
</comment>
<evidence type="ECO:0000256" key="9">
    <source>
        <dbReference type="HAMAP-Rule" id="MF_00224"/>
    </source>
</evidence>
<dbReference type="KEGG" id="haby:HLVA_02200"/>
<feature type="active site" description="Nucleophile" evidence="9">
    <location>
        <position position="128"/>
    </location>
</feature>